<accession>A0A3P7I6S9</accession>
<dbReference type="Proteomes" id="UP000270094">
    <property type="component" value="Unassembled WGS sequence"/>
</dbReference>
<name>A0A3P7I6S9_STRVU</name>
<evidence type="ECO:0000313" key="1">
    <source>
        <dbReference type="EMBL" id="VDM69091.1"/>
    </source>
</evidence>
<evidence type="ECO:0000313" key="2">
    <source>
        <dbReference type="Proteomes" id="UP000270094"/>
    </source>
</evidence>
<organism evidence="1 2">
    <name type="scientific">Strongylus vulgaris</name>
    <name type="common">Blood worm</name>
    <dbReference type="NCBI Taxonomy" id="40348"/>
    <lineage>
        <taxon>Eukaryota</taxon>
        <taxon>Metazoa</taxon>
        <taxon>Ecdysozoa</taxon>
        <taxon>Nematoda</taxon>
        <taxon>Chromadorea</taxon>
        <taxon>Rhabditida</taxon>
        <taxon>Rhabditina</taxon>
        <taxon>Rhabditomorpha</taxon>
        <taxon>Strongyloidea</taxon>
        <taxon>Strongylidae</taxon>
        <taxon>Strongylus</taxon>
    </lineage>
</organism>
<protein>
    <submittedName>
        <fullName evidence="1">Uncharacterized protein</fullName>
    </submittedName>
</protein>
<proteinExistence type="predicted"/>
<reference evidence="1 2" key="1">
    <citation type="submission" date="2018-11" db="EMBL/GenBank/DDBJ databases">
        <authorList>
            <consortium name="Pathogen Informatics"/>
        </authorList>
    </citation>
    <scope>NUCLEOTIDE SEQUENCE [LARGE SCALE GENOMIC DNA]</scope>
</reference>
<sequence length="30" mass="3473">MLDDDMDSALKSRNIKHESTMGTYDLQLLM</sequence>
<keyword evidence="2" id="KW-1185">Reference proteome</keyword>
<dbReference type="AlphaFoldDB" id="A0A3P7I6S9"/>
<dbReference type="EMBL" id="UYYB01011034">
    <property type="protein sequence ID" value="VDM69091.1"/>
    <property type="molecule type" value="Genomic_DNA"/>
</dbReference>
<gene>
    <name evidence="1" type="ORF">SVUK_LOCUS4089</name>
</gene>